<dbReference type="Gramene" id="mRNA:HanXRQr2_Chr07g0309291">
    <property type="protein sequence ID" value="CDS:HanXRQr2_Chr07g0309291.1"/>
    <property type="gene ID" value="HanXRQr2_Chr07g0309291"/>
</dbReference>
<evidence type="ECO:0000313" key="1">
    <source>
        <dbReference type="EMBL" id="KAF5799853.1"/>
    </source>
</evidence>
<proteinExistence type="predicted"/>
<sequence>MRKQVAYISTSALLINIFSVTPFLTTNPCISLPKFKHFNSEQAGRIEETETEFGLTPSKTISLNAWIPNPGFPQLT</sequence>
<gene>
    <name evidence="1" type="ORF">HanXRQr2_Chr07g0309291</name>
</gene>
<keyword evidence="2" id="KW-1185">Reference proteome</keyword>
<dbReference type="Proteomes" id="UP000215914">
    <property type="component" value="Unassembled WGS sequence"/>
</dbReference>
<name>A0A9K3NHN3_HELAN</name>
<protein>
    <submittedName>
        <fullName evidence="1">Uncharacterized protein</fullName>
    </submittedName>
</protein>
<reference evidence="1" key="2">
    <citation type="submission" date="2020-06" db="EMBL/GenBank/DDBJ databases">
        <title>Helianthus annuus Genome sequencing and assembly Release 2.</title>
        <authorList>
            <person name="Gouzy J."/>
            <person name="Langlade N."/>
            <person name="Munos S."/>
        </authorList>
    </citation>
    <scope>NUCLEOTIDE SEQUENCE</scope>
    <source>
        <tissue evidence="1">Leaves</tissue>
    </source>
</reference>
<reference evidence="1" key="1">
    <citation type="journal article" date="2017" name="Nature">
        <title>The sunflower genome provides insights into oil metabolism, flowering and Asterid evolution.</title>
        <authorList>
            <person name="Badouin H."/>
            <person name="Gouzy J."/>
            <person name="Grassa C.J."/>
            <person name="Murat F."/>
            <person name="Staton S.E."/>
            <person name="Cottret L."/>
            <person name="Lelandais-Briere C."/>
            <person name="Owens G.L."/>
            <person name="Carrere S."/>
            <person name="Mayjonade B."/>
            <person name="Legrand L."/>
            <person name="Gill N."/>
            <person name="Kane N.C."/>
            <person name="Bowers J.E."/>
            <person name="Hubner S."/>
            <person name="Bellec A."/>
            <person name="Berard A."/>
            <person name="Berges H."/>
            <person name="Blanchet N."/>
            <person name="Boniface M.C."/>
            <person name="Brunel D."/>
            <person name="Catrice O."/>
            <person name="Chaidir N."/>
            <person name="Claudel C."/>
            <person name="Donnadieu C."/>
            <person name="Faraut T."/>
            <person name="Fievet G."/>
            <person name="Helmstetter N."/>
            <person name="King M."/>
            <person name="Knapp S.J."/>
            <person name="Lai Z."/>
            <person name="Le Paslier M.C."/>
            <person name="Lippi Y."/>
            <person name="Lorenzon L."/>
            <person name="Mandel J.R."/>
            <person name="Marage G."/>
            <person name="Marchand G."/>
            <person name="Marquand E."/>
            <person name="Bret-Mestries E."/>
            <person name="Morien E."/>
            <person name="Nambeesan S."/>
            <person name="Nguyen T."/>
            <person name="Pegot-Espagnet P."/>
            <person name="Pouilly N."/>
            <person name="Raftis F."/>
            <person name="Sallet E."/>
            <person name="Schiex T."/>
            <person name="Thomas J."/>
            <person name="Vandecasteele C."/>
            <person name="Vares D."/>
            <person name="Vear F."/>
            <person name="Vautrin S."/>
            <person name="Crespi M."/>
            <person name="Mangin B."/>
            <person name="Burke J.M."/>
            <person name="Salse J."/>
            <person name="Munos S."/>
            <person name="Vincourt P."/>
            <person name="Rieseberg L.H."/>
            <person name="Langlade N.B."/>
        </authorList>
    </citation>
    <scope>NUCLEOTIDE SEQUENCE</scope>
    <source>
        <tissue evidence="1">Leaves</tissue>
    </source>
</reference>
<dbReference type="AlphaFoldDB" id="A0A9K3NHN3"/>
<dbReference type="EMBL" id="MNCJ02000322">
    <property type="protein sequence ID" value="KAF5799853.1"/>
    <property type="molecule type" value="Genomic_DNA"/>
</dbReference>
<organism evidence="1 2">
    <name type="scientific">Helianthus annuus</name>
    <name type="common">Common sunflower</name>
    <dbReference type="NCBI Taxonomy" id="4232"/>
    <lineage>
        <taxon>Eukaryota</taxon>
        <taxon>Viridiplantae</taxon>
        <taxon>Streptophyta</taxon>
        <taxon>Embryophyta</taxon>
        <taxon>Tracheophyta</taxon>
        <taxon>Spermatophyta</taxon>
        <taxon>Magnoliopsida</taxon>
        <taxon>eudicotyledons</taxon>
        <taxon>Gunneridae</taxon>
        <taxon>Pentapetalae</taxon>
        <taxon>asterids</taxon>
        <taxon>campanulids</taxon>
        <taxon>Asterales</taxon>
        <taxon>Asteraceae</taxon>
        <taxon>Asteroideae</taxon>
        <taxon>Heliantheae alliance</taxon>
        <taxon>Heliantheae</taxon>
        <taxon>Helianthus</taxon>
    </lineage>
</organism>
<evidence type="ECO:0000313" key="2">
    <source>
        <dbReference type="Proteomes" id="UP000215914"/>
    </source>
</evidence>
<accession>A0A9K3NHN3</accession>
<comment type="caution">
    <text evidence="1">The sequence shown here is derived from an EMBL/GenBank/DDBJ whole genome shotgun (WGS) entry which is preliminary data.</text>
</comment>